<comment type="caution">
    <text evidence="5">The sequence shown here is derived from an EMBL/GenBank/DDBJ whole genome shotgun (WGS) entry which is preliminary data.</text>
</comment>
<feature type="chain" id="PRO_5017641189" evidence="2">
    <location>
        <begin position="25"/>
        <end position="547"/>
    </location>
</feature>
<dbReference type="SMART" id="SM00635">
    <property type="entry name" value="BID_2"/>
    <property type="match status" value="1"/>
</dbReference>
<dbReference type="SUPFAM" id="SSF49373">
    <property type="entry name" value="Invasin/intimin cell-adhesion fragments"/>
    <property type="match status" value="1"/>
</dbReference>
<accession>A0A3D8HCD9</accession>
<evidence type="ECO:0000313" key="6">
    <source>
        <dbReference type="Proteomes" id="UP000256321"/>
    </source>
</evidence>
<dbReference type="PANTHER" id="PTHR41339">
    <property type="entry name" value="LIPL48"/>
    <property type="match status" value="1"/>
</dbReference>
<dbReference type="Pfam" id="PF02368">
    <property type="entry name" value="Big_2"/>
    <property type="match status" value="1"/>
</dbReference>
<proteinExistence type="predicted"/>
<sequence>MNRFLLKGLASVFTMAVMFGTVSCSDDDDDSKPVAVSAVSVSPATATVKVGESVTLSATITPSDAAEKTITWTSSDDKIATVDAGKVTGVAEGSATITATTKDGGKTATSTVTVSKDAPASKEVILEGNITSDLTLNAADKNFLKGFVYVKPGATLTIEAGSVIKGISVNPGEKAASLIIEPGAKIMAVGTVEKPIVFTSDKPAGQRLTGDWGGLIICGNARVNRVTRPTIEGGPDTPYGNTTSDEFNGESSGKLKYVRIEFAGYPLEPDKEINGLTFGGVGSGTEVEFIQVSYSNDDSYEWFGGTVNAKHLIAYHGWDDDFDTDFGYSGNLQFLLSVRDKDIADTSDSNGFESDNDGDGSSNTPLTKPVFSNVTLIGPFYGKVSDKTQAEVEAKTADAANGAKGGKFQAAMHLRRNTSLNVYNSVFTGWPYGLRATDKKGSANDGAIVKNVILAGMWSNFYDDEKFSENFFNRAGMNNTILETTNAIISKDGDYSSVVASAVQGADFADAVLNNSFFEKVTYKGAFDGTNDWTKGWANFDPQNTEY</sequence>
<dbReference type="EMBL" id="JACRTI010000042">
    <property type="protein sequence ID" value="MBC8602974.1"/>
    <property type="molecule type" value="Genomic_DNA"/>
</dbReference>
<dbReference type="Proteomes" id="UP000256321">
    <property type="component" value="Unassembled WGS sequence"/>
</dbReference>
<feature type="signal peptide" evidence="2">
    <location>
        <begin position="1"/>
        <end position="24"/>
    </location>
</feature>
<evidence type="ECO:0000313" key="5">
    <source>
        <dbReference type="EMBL" id="RDU48302.1"/>
    </source>
</evidence>
<gene>
    <name evidence="5" type="ORF">DWU89_15135</name>
    <name evidence="4" type="ORF">H8784_14760</name>
</gene>
<evidence type="ECO:0000313" key="4">
    <source>
        <dbReference type="EMBL" id="MBC8602974.1"/>
    </source>
</evidence>
<reference evidence="5 6" key="1">
    <citation type="submission" date="2018-07" db="EMBL/GenBank/DDBJ databases">
        <title>Parabacteroides acidifaciens nov. sp., isolated from human feces.</title>
        <authorList>
            <person name="Wang Y.J."/>
        </authorList>
    </citation>
    <scope>NUCLEOTIDE SEQUENCE [LARGE SCALE GENOMIC DNA]</scope>
    <source>
        <strain evidence="5 6">426-9</strain>
    </source>
</reference>
<dbReference type="EMBL" id="QREV01000042">
    <property type="protein sequence ID" value="RDU48302.1"/>
    <property type="molecule type" value="Genomic_DNA"/>
</dbReference>
<feature type="compositionally biased region" description="Polar residues" evidence="1">
    <location>
        <begin position="239"/>
        <end position="250"/>
    </location>
</feature>
<evidence type="ECO:0000256" key="1">
    <source>
        <dbReference type="SAM" id="MobiDB-lite"/>
    </source>
</evidence>
<keyword evidence="7" id="KW-1185">Reference proteome</keyword>
<dbReference type="PANTHER" id="PTHR41339:SF1">
    <property type="entry name" value="SECRETED PROTEIN"/>
    <property type="match status" value="1"/>
</dbReference>
<organism evidence="5 6">
    <name type="scientific">Parabacteroides acidifaciens</name>
    <dbReference type="NCBI Taxonomy" id="2290935"/>
    <lineage>
        <taxon>Bacteria</taxon>
        <taxon>Pseudomonadati</taxon>
        <taxon>Bacteroidota</taxon>
        <taxon>Bacteroidia</taxon>
        <taxon>Bacteroidales</taxon>
        <taxon>Tannerellaceae</taxon>
        <taxon>Parabacteroides</taxon>
    </lineage>
</organism>
<dbReference type="InterPro" id="IPR003343">
    <property type="entry name" value="Big_2"/>
</dbReference>
<evidence type="ECO:0000259" key="3">
    <source>
        <dbReference type="SMART" id="SM00635"/>
    </source>
</evidence>
<dbReference type="PROSITE" id="PS51257">
    <property type="entry name" value="PROKAR_LIPOPROTEIN"/>
    <property type="match status" value="1"/>
</dbReference>
<feature type="region of interest" description="Disordered" evidence="1">
    <location>
        <begin position="346"/>
        <end position="367"/>
    </location>
</feature>
<dbReference type="RefSeq" id="WP_115500466.1">
    <property type="nucleotide sequence ID" value="NZ_JACRTI010000042.1"/>
</dbReference>
<feature type="region of interest" description="Disordered" evidence="1">
    <location>
        <begin position="228"/>
        <end position="250"/>
    </location>
</feature>
<dbReference type="Gene3D" id="2.60.40.1080">
    <property type="match status" value="1"/>
</dbReference>
<evidence type="ECO:0000313" key="7">
    <source>
        <dbReference type="Proteomes" id="UP000629596"/>
    </source>
</evidence>
<feature type="domain" description="BIG2" evidence="3">
    <location>
        <begin position="35"/>
        <end position="111"/>
    </location>
</feature>
<name>A0A3D8HCD9_9BACT</name>
<dbReference type="Proteomes" id="UP000629596">
    <property type="component" value="Unassembled WGS sequence"/>
</dbReference>
<reference evidence="4 7" key="2">
    <citation type="submission" date="2020-08" db="EMBL/GenBank/DDBJ databases">
        <title>Genome public.</title>
        <authorList>
            <person name="Liu C."/>
            <person name="Sun Q."/>
        </authorList>
    </citation>
    <scope>NUCLEOTIDE SEQUENCE [LARGE SCALE GENOMIC DNA]</scope>
    <source>
        <strain evidence="4 7">426_9</strain>
    </source>
</reference>
<dbReference type="AlphaFoldDB" id="A0A3D8HCD9"/>
<protein>
    <submittedName>
        <fullName evidence="4">Ig domain-containing protein</fullName>
    </submittedName>
</protein>
<evidence type="ECO:0000256" key="2">
    <source>
        <dbReference type="SAM" id="SignalP"/>
    </source>
</evidence>
<dbReference type="InterPro" id="IPR008964">
    <property type="entry name" value="Invasin/intimin_cell_adhesion"/>
</dbReference>
<keyword evidence="2" id="KW-0732">Signal</keyword>